<organism evidence="2">
    <name type="scientific">hydrothermal vent metagenome</name>
    <dbReference type="NCBI Taxonomy" id="652676"/>
    <lineage>
        <taxon>unclassified sequences</taxon>
        <taxon>metagenomes</taxon>
        <taxon>ecological metagenomes</taxon>
    </lineage>
</organism>
<dbReference type="AlphaFoldDB" id="A0A3B1D0D9"/>
<proteinExistence type="predicted"/>
<dbReference type="EMBL" id="UOGD01000454">
    <property type="protein sequence ID" value="VAX29528.1"/>
    <property type="molecule type" value="Genomic_DNA"/>
</dbReference>
<feature type="domain" description="YCII-related" evidence="1">
    <location>
        <begin position="1"/>
        <end position="90"/>
    </location>
</feature>
<dbReference type="Pfam" id="PF03795">
    <property type="entry name" value="YCII"/>
    <property type="match status" value="1"/>
</dbReference>
<evidence type="ECO:0000259" key="1">
    <source>
        <dbReference type="Pfam" id="PF03795"/>
    </source>
</evidence>
<dbReference type="InterPro" id="IPR051807">
    <property type="entry name" value="Sec-metab_biosynth-assoc"/>
</dbReference>
<protein>
    <recommendedName>
        <fullName evidence="1">YCII-related domain-containing protein</fullName>
    </recommendedName>
</protein>
<sequence>MQFIVIAHDAKDEGALERRLSVREQHLEFAAKMFESGKWLFASALLNDNDKMNGSVIACEFPSEEELRKEWLDKEAYILGNVWENVIIRKAKFAKH</sequence>
<dbReference type="PANTHER" id="PTHR33606">
    <property type="entry name" value="PROTEIN YCII"/>
    <property type="match status" value="1"/>
</dbReference>
<name>A0A3B1D0D9_9ZZZZ</name>
<dbReference type="Gene3D" id="3.30.70.1060">
    <property type="entry name" value="Dimeric alpha+beta barrel"/>
    <property type="match status" value="1"/>
</dbReference>
<dbReference type="InterPro" id="IPR005545">
    <property type="entry name" value="YCII"/>
</dbReference>
<dbReference type="PANTHER" id="PTHR33606:SF3">
    <property type="entry name" value="PROTEIN YCII"/>
    <property type="match status" value="1"/>
</dbReference>
<reference evidence="2" key="1">
    <citation type="submission" date="2018-06" db="EMBL/GenBank/DDBJ databases">
        <authorList>
            <person name="Zhirakovskaya E."/>
        </authorList>
    </citation>
    <scope>NUCLEOTIDE SEQUENCE</scope>
</reference>
<dbReference type="InterPro" id="IPR011008">
    <property type="entry name" value="Dimeric_a/b-barrel"/>
</dbReference>
<dbReference type="SUPFAM" id="SSF54909">
    <property type="entry name" value="Dimeric alpha+beta barrel"/>
    <property type="match status" value="1"/>
</dbReference>
<evidence type="ECO:0000313" key="2">
    <source>
        <dbReference type="EMBL" id="VAX29528.1"/>
    </source>
</evidence>
<accession>A0A3B1D0D9</accession>
<gene>
    <name evidence="2" type="ORF">MNBD_IGNAVI01-1473</name>
</gene>